<name>A0ACB9SFY7_HOLOL</name>
<accession>A0ACB9SFY7</accession>
<sequence length="352" mass="40450">MDAILDVDVFSDEDEDDIFEVARRPYIIKYRPNYMEEMDDTEFYARFRLKRETVTILYQQIEEHLQVLWNQNRSVTPINKLLLALRFYATGSFLQVAADFSGVCTSTASRTVRKVSTVIASLRPQIIKAPNTEVEVREIQQGFYEMYNFPRVIGCVDCTHIRIQSPGGDQAEVFRNRKGYFSLNTQVVCDHNLRAIDVVARWPGSSHDATIFNNSAFKHKMEQNLFGNGILLGDSAYPLQNYLLTPVANPQTQGEVRYNFAHVRTRNIIERFFGVWKRRFPVLSMGMRIKIQTVQDIIIATAVLNNIARNEGEEPPIVNVDMYDEVEADIPPAAGQDNNAFRQTLINNYFTL</sequence>
<evidence type="ECO:0000313" key="2">
    <source>
        <dbReference type="Proteomes" id="UP001056778"/>
    </source>
</evidence>
<comment type="caution">
    <text evidence="1">The sequence shown here is derived from an EMBL/GenBank/DDBJ whole genome shotgun (WGS) entry which is preliminary data.</text>
</comment>
<reference evidence="1" key="1">
    <citation type="submission" date="2022-04" db="EMBL/GenBank/DDBJ databases">
        <title>Chromosome-scale genome assembly of Holotrichia oblita Faldermann.</title>
        <authorList>
            <person name="Rongchong L."/>
        </authorList>
    </citation>
    <scope>NUCLEOTIDE SEQUENCE</scope>
    <source>
        <strain evidence="1">81SQS9</strain>
    </source>
</reference>
<protein>
    <submittedName>
        <fullName evidence="1">Uncharacterized protein</fullName>
    </submittedName>
</protein>
<dbReference type="Proteomes" id="UP001056778">
    <property type="component" value="Chromosome 10"/>
</dbReference>
<keyword evidence="2" id="KW-1185">Reference proteome</keyword>
<proteinExistence type="predicted"/>
<gene>
    <name evidence="1" type="ORF">MML48_10g00014645</name>
</gene>
<organism evidence="1 2">
    <name type="scientific">Holotrichia oblita</name>
    <name type="common">Chafer beetle</name>
    <dbReference type="NCBI Taxonomy" id="644536"/>
    <lineage>
        <taxon>Eukaryota</taxon>
        <taxon>Metazoa</taxon>
        <taxon>Ecdysozoa</taxon>
        <taxon>Arthropoda</taxon>
        <taxon>Hexapoda</taxon>
        <taxon>Insecta</taxon>
        <taxon>Pterygota</taxon>
        <taxon>Neoptera</taxon>
        <taxon>Endopterygota</taxon>
        <taxon>Coleoptera</taxon>
        <taxon>Polyphaga</taxon>
        <taxon>Scarabaeiformia</taxon>
        <taxon>Scarabaeidae</taxon>
        <taxon>Melolonthinae</taxon>
        <taxon>Holotrichia</taxon>
    </lineage>
</organism>
<evidence type="ECO:0000313" key="1">
    <source>
        <dbReference type="EMBL" id="KAI4454229.1"/>
    </source>
</evidence>
<dbReference type="EMBL" id="CM043024">
    <property type="protein sequence ID" value="KAI4454229.1"/>
    <property type="molecule type" value="Genomic_DNA"/>
</dbReference>